<evidence type="ECO:0000313" key="3">
    <source>
        <dbReference type="Proteomes" id="UP000025229"/>
    </source>
</evidence>
<reference evidence="2 3" key="1">
    <citation type="submission" date="2014-03" db="EMBL/GenBank/DDBJ databases">
        <title>Complete genome sequence of the Radio-Resistant Rubrobacter radiotolerans RSPS-4.</title>
        <authorList>
            <person name="Egas C.C."/>
            <person name="Barroso C.C."/>
            <person name="Froufe H.J.C."/>
            <person name="Pacheco J.J."/>
            <person name="Albuquerque L.L."/>
            <person name="da Costa M.M.S."/>
        </authorList>
    </citation>
    <scope>NUCLEOTIDE SEQUENCE [LARGE SCALE GENOMIC DNA]</scope>
    <source>
        <strain evidence="2 3">RSPS-4</strain>
    </source>
</reference>
<dbReference type="KEGG" id="rrd:RradSPS_0905"/>
<keyword evidence="3" id="KW-1185">Reference proteome</keyword>
<keyword evidence="1" id="KW-0472">Membrane</keyword>
<accession>A0A023X1I3</accession>
<keyword evidence="1" id="KW-0812">Transmembrane</keyword>
<dbReference type="EMBL" id="CP007514">
    <property type="protein sequence ID" value="AHY46188.1"/>
    <property type="molecule type" value="Genomic_DNA"/>
</dbReference>
<dbReference type="AlphaFoldDB" id="A0A023X1I3"/>
<feature type="transmembrane region" description="Helical" evidence="1">
    <location>
        <begin position="21"/>
        <end position="42"/>
    </location>
</feature>
<proteinExistence type="predicted"/>
<gene>
    <name evidence="2" type="ORF">RradSPS_0905</name>
</gene>
<evidence type="ECO:0000313" key="2">
    <source>
        <dbReference type="EMBL" id="AHY46188.1"/>
    </source>
</evidence>
<name>A0A023X1I3_RUBRA</name>
<feature type="transmembrane region" description="Helical" evidence="1">
    <location>
        <begin position="48"/>
        <end position="69"/>
    </location>
</feature>
<sequence>METDAHRRGRPAVKLLTPFAYALALLPAVAVTVALGSVLAGLVGRGALWYALLVVSGFAVGAALYTGLGRLLILYEGRAGDRLGGHARRCALLYVALALTLVWGVFSFVSTGGVGWPTFATEMQVHVLSVVLAALAVDRMLAPANGGKP</sequence>
<keyword evidence="1" id="KW-1133">Transmembrane helix</keyword>
<dbReference type="STRING" id="42256.RradSPS_0905"/>
<dbReference type="Proteomes" id="UP000025229">
    <property type="component" value="Chromosome"/>
</dbReference>
<feature type="transmembrane region" description="Helical" evidence="1">
    <location>
        <begin position="90"/>
        <end position="111"/>
    </location>
</feature>
<organism evidence="2 3">
    <name type="scientific">Rubrobacter radiotolerans</name>
    <name type="common">Arthrobacter radiotolerans</name>
    <dbReference type="NCBI Taxonomy" id="42256"/>
    <lineage>
        <taxon>Bacteria</taxon>
        <taxon>Bacillati</taxon>
        <taxon>Actinomycetota</taxon>
        <taxon>Rubrobacteria</taxon>
        <taxon>Rubrobacterales</taxon>
        <taxon>Rubrobacteraceae</taxon>
        <taxon>Rubrobacter</taxon>
    </lineage>
</organism>
<evidence type="ECO:0000256" key="1">
    <source>
        <dbReference type="SAM" id="Phobius"/>
    </source>
</evidence>
<dbReference type="HOGENOM" id="CLU_1748304_0_0_11"/>
<protein>
    <submittedName>
        <fullName evidence="2">Uncharacterized protein</fullName>
    </submittedName>
</protein>